<evidence type="ECO:0000313" key="1">
    <source>
        <dbReference type="EMBL" id="MPC42892.1"/>
    </source>
</evidence>
<evidence type="ECO:0000313" key="2">
    <source>
        <dbReference type="Proteomes" id="UP000324222"/>
    </source>
</evidence>
<organism evidence="1 2">
    <name type="scientific">Portunus trituberculatus</name>
    <name type="common">Swimming crab</name>
    <name type="synonym">Neptunus trituberculatus</name>
    <dbReference type="NCBI Taxonomy" id="210409"/>
    <lineage>
        <taxon>Eukaryota</taxon>
        <taxon>Metazoa</taxon>
        <taxon>Ecdysozoa</taxon>
        <taxon>Arthropoda</taxon>
        <taxon>Crustacea</taxon>
        <taxon>Multicrustacea</taxon>
        <taxon>Malacostraca</taxon>
        <taxon>Eumalacostraca</taxon>
        <taxon>Eucarida</taxon>
        <taxon>Decapoda</taxon>
        <taxon>Pleocyemata</taxon>
        <taxon>Brachyura</taxon>
        <taxon>Eubrachyura</taxon>
        <taxon>Portunoidea</taxon>
        <taxon>Portunidae</taxon>
        <taxon>Portuninae</taxon>
        <taxon>Portunus</taxon>
    </lineage>
</organism>
<proteinExistence type="predicted"/>
<dbReference type="AlphaFoldDB" id="A0A5B7F8Y0"/>
<dbReference type="EMBL" id="VSRR010005605">
    <property type="protein sequence ID" value="MPC42892.1"/>
    <property type="molecule type" value="Genomic_DNA"/>
</dbReference>
<name>A0A5B7F8Y0_PORTR</name>
<keyword evidence="2" id="KW-1185">Reference proteome</keyword>
<comment type="caution">
    <text evidence="1">The sequence shown here is derived from an EMBL/GenBank/DDBJ whole genome shotgun (WGS) entry which is preliminary data.</text>
</comment>
<sequence>MDHRVHAWRFQFKLGGSTANHAAPRVRVPFSHFVCATLCSTSMGTNSGDLLPTWPLPAQRVVLLGVRTMVVAARMKVGEGNGWKNGSYSLYIMFY</sequence>
<reference evidence="1 2" key="1">
    <citation type="submission" date="2019-05" db="EMBL/GenBank/DDBJ databases">
        <title>Another draft genome of Portunus trituberculatus and its Hox gene families provides insights of decapod evolution.</title>
        <authorList>
            <person name="Jeong J.-H."/>
            <person name="Song I."/>
            <person name="Kim S."/>
            <person name="Choi T."/>
            <person name="Kim D."/>
            <person name="Ryu S."/>
            <person name="Kim W."/>
        </authorList>
    </citation>
    <scope>NUCLEOTIDE SEQUENCE [LARGE SCALE GENOMIC DNA]</scope>
    <source>
        <tissue evidence="1">Muscle</tissue>
    </source>
</reference>
<accession>A0A5B7F8Y0</accession>
<dbReference type="Proteomes" id="UP000324222">
    <property type="component" value="Unassembled WGS sequence"/>
</dbReference>
<gene>
    <name evidence="1" type="ORF">E2C01_036523</name>
</gene>
<protein>
    <submittedName>
        <fullName evidence="1">Uncharacterized protein</fullName>
    </submittedName>
</protein>